<evidence type="ECO:0000259" key="12">
    <source>
        <dbReference type="PROSITE" id="PS50026"/>
    </source>
</evidence>
<gene>
    <name evidence="13" type="ORF">NDN08_004885</name>
</gene>
<evidence type="ECO:0000256" key="11">
    <source>
        <dbReference type="PROSITE-ProRule" id="PRU00076"/>
    </source>
</evidence>
<evidence type="ECO:0000256" key="4">
    <source>
        <dbReference type="ARBA" id="ARBA00022525"/>
    </source>
</evidence>
<evidence type="ECO:0000256" key="6">
    <source>
        <dbReference type="ARBA" id="ARBA00022729"/>
    </source>
</evidence>
<evidence type="ECO:0000256" key="1">
    <source>
        <dbReference type="ARBA" id="ARBA00004496"/>
    </source>
</evidence>
<evidence type="ECO:0000313" key="14">
    <source>
        <dbReference type="Proteomes" id="UP001157974"/>
    </source>
</evidence>
<dbReference type="Gene3D" id="2.10.25.10">
    <property type="entry name" value="Laminin"/>
    <property type="match status" value="1"/>
</dbReference>
<dbReference type="PROSITE" id="PS00022">
    <property type="entry name" value="EGF_1"/>
    <property type="match status" value="1"/>
</dbReference>
<keyword evidence="6" id="KW-0732">Signal</keyword>
<evidence type="ECO:0000256" key="8">
    <source>
        <dbReference type="ARBA" id="ARBA00022837"/>
    </source>
</evidence>
<keyword evidence="14" id="KW-1185">Reference proteome</keyword>
<keyword evidence="5 11" id="KW-0245">EGF-like domain</keyword>
<proteinExistence type="predicted"/>
<reference evidence="13 14" key="1">
    <citation type="journal article" date="2023" name="Nat. Commun.">
        <title>Origin of minicircular mitochondrial genomes in red algae.</title>
        <authorList>
            <person name="Lee Y."/>
            <person name="Cho C.H."/>
            <person name="Lee Y.M."/>
            <person name="Park S.I."/>
            <person name="Yang J.H."/>
            <person name="West J.A."/>
            <person name="Bhattacharya D."/>
            <person name="Yoon H.S."/>
        </authorList>
    </citation>
    <scope>NUCLEOTIDE SEQUENCE [LARGE SCALE GENOMIC DNA]</scope>
    <source>
        <strain evidence="13 14">CCMP1338</strain>
        <tissue evidence="13">Whole cell</tissue>
    </source>
</reference>
<protein>
    <recommendedName>
        <fullName evidence="12">EGF-like domain-containing protein</fullName>
    </recommendedName>
</protein>
<keyword evidence="3" id="KW-0963">Cytoplasm</keyword>
<keyword evidence="8" id="KW-0106">Calcium</keyword>
<dbReference type="FunFam" id="2.10.25.10:FF:000425">
    <property type="entry name" value="Eyes shut homolog"/>
    <property type="match status" value="1"/>
</dbReference>
<dbReference type="AlphaFoldDB" id="A0AAV8UEY6"/>
<comment type="caution">
    <text evidence="11">Lacks conserved residue(s) required for the propagation of feature annotation.</text>
</comment>
<keyword evidence="4" id="KW-0964">Secreted</keyword>
<comment type="subcellular location">
    <subcellularLocation>
        <location evidence="1">Cytoplasm</location>
    </subcellularLocation>
    <subcellularLocation>
        <location evidence="2">Secreted</location>
    </subcellularLocation>
</comment>
<keyword evidence="9 11" id="KW-1015">Disulfide bond</keyword>
<sequence length="248" mass="28402">MVRVEVHVLKSTMKSSVVVYSMVVLGLAVASAAIRLPDDFPYDGEPNFPVPTKKPRPPGCWMNPCRNRASCAERSPGYRCTCRPGFEGTRCERAKWTELTLDVNTFWGTLPDKDWDFLFGKDNYSDLFIKVVAHRSSGTTMTRETRTIDEVNTTRNQQGGIEFNESLWFGFSKWTKVVVSLMDRDLLSAETIYTRTYVFGQMALPVEYGDSQRIFPMLRENGRMMCYVSIDVKLWHCHDRPTAFTEAC</sequence>
<evidence type="ECO:0000256" key="3">
    <source>
        <dbReference type="ARBA" id="ARBA00022490"/>
    </source>
</evidence>
<feature type="domain" description="EGF-like" evidence="12">
    <location>
        <begin position="56"/>
        <end position="92"/>
    </location>
</feature>
<evidence type="ECO:0000256" key="10">
    <source>
        <dbReference type="ARBA" id="ARBA00023180"/>
    </source>
</evidence>
<dbReference type="GO" id="GO:0005576">
    <property type="term" value="C:extracellular region"/>
    <property type="evidence" value="ECO:0007669"/>
    <property type="project" value="UniProtKB-SubCell"/>
</dbReference>
<dbReference type="Proteomes" id="UP001157974">
    <property type="component" value="Unassembled WGS sequence"/>
</dbReference>
<evidence type="ECO:0000256" key="5">
    <source>
        <dbReference type="ARBA" id="ARBA00022536"/>
    </source>
</evidence>
<name>A0AAV8UEY6_9RHOD</name>
<organism evidence="13 14">
    <name type="scientific">Rhodosorus marinus</name>
    <dbReference type="NCBI Taxonomy" id="101924"/>
    <lineage>
        <taxon>Eukaryota</taxon>
        <taxon>Rhodophyta</taxon>
        <taxon>Stylonematophyceae</taxon>
        <taxon>Stylonematales</taxon>
        <taxon>Stylonemataceae</taxon>
        <taxon>Rhodosorus</taxon>
    </lineage>
</organism>
<accession>A0AAV8UEY6</accession>
<evidence type="ECO:0000313" key="13">
    <source>
        <dbReference type="EMBL" id="KAJ8901023.1"/>
    </source>
</evidence>
<keyword evidence="7" id="KW-0677">Repeat</keyword>
<dbReference type="InterPro" id="IPR000742">
    <property type="entry name" value="EGF"/>
</dbReference>
<evidence type="ECO:0000256" key="7">
    <source>
        <dbReference type="ARBA" id="ARBA00022737"/>
    </source>
</evidence>
<dbReference type="GO" id="GO:0005737">
    <property type="term" value="C:cytoplasm"/>
    <property type="evidence" value="ECO:0007669"/>
    <property type="project" value="UniProtKB-SubCell"/>
</dbReference>
<dbReference type="EMBL" id="JAMWBK010000012">
    <property type="protein sequence ID" value="KAJ8901023.1"/>
    <property type="molecule type" value="Genomic_DNA"/>
</dbReference>
<comment type="caution">
    <text evidence="13">The sequence shown here is derived from an EMBL/GenBank/DDBJ whole genome shotgun (WGS) entry which is preliminary data.</text>
</comment>
<dbReference type="PROSITE" id="PS01186">
    <property type="entry name" value="EGF_2"/>
    <property type="match status" value="1"/>
</dbReference>
<keyword evidence="10" id="KW-0325">Glycoprotein</keyword>
<dbReference type="CDD" id="cd00054">
    <property type="entry name" value="EGF_CA"/>
    <property type="match status" value="1"/>
</dbReference>
<evidence type="ECO:0000256" key="2">
    <source>
        <dbReference type="ARBA" id="ARBA00004613"/>
    </source>
</evidence>
<feature type="disulfide bond" evidence="11">
    <location>
        <begin position="82"/>
        <end position="91"/>
    </location>
</feature>
<dbReference type="PROSITE" id="PS50026">
    <property type="entry name" value="EGF_3"/>
    <property type="match status" value="1"/>
</dbReference>
<dbReference type="SUPFAM" id="SSF57196">
    <property type="entry name" value="EGF/Laminin"/>
    <property type="match status" value="1"/>
</dbReference>
<evidence type="ECO:0000256" key="9">
    <source>
        <dbReference type="ARBA" id="ARBA00023157"/>
    </source>
</evidence>